<proteinExistence type="inferred from homology"/>
<dbReference type="GO" id="GO:0008270">
    <property type="term" value="F:zinc ion binding"/>
    <property type="evidence" value="ECO:0007669"/>
    <property type="project" value="UniProtKB-UniRule"/>
</dbReference>
<keyword evidence="7" id="KW-0732">Signal</keyword>
<organism evidence="9 10">
    <name type="scientific">Gouania willdenowi</name>
    <name type="common">Blunt-snouted clingfish</name>
    <name type="synonym">Lepadogaster willdenowi</name>
    <dbReference type="NCBI Taxonomy" id="441366"/>
    <lineage>
        <taxon>Eukaryota</taxon>
        <taxon>Metazoa</taxon>
        <taxon>Chordata</taxon>
        <taxon>Craniata</taxon>
        <taxon>Vertebrata</taxon>
        <taxon>Euteleostomi</taxon>
        <taxon>Actinopterygii</taxon>
        <taxon>Neopterygii</taxon>
        <taxon>Teleostei</taxon>
        <taxon>Neoteleostei</taxon>
        <taxon>Acanthomorphata</taxon>
        <taxon>Ovalentaria</taxon>
        <taxon>Blenniimorphae</taxon>
        <taxon>Blenniiformes</taxon>
        <taxon>Gobiesocoidei</taxon>
        <taxon>Gobiesocidae</taxon>
        <taxon>Gobiesocinae</taxon>
        <taxon>Gouania</taxon>
    </lineage>
</organism>
<dbReference type="PANTHER" id="PTHR18952">
    <property type="entry name" value="CARBONIC ANHYDRASE"/>
    <property type="match status" value="1"/>
</dbReference>
<dbReference type="PANTHER" id="PTHR18952:SF200">
    <property type="entry name" value="CARBONIC ANHYDRASE"/>
    <property type="match status" value="1"/>
</dbReference>
<dbReference type="GO" id="GO:0004089">
    <property type="term" value="F:carbonate dehydratase activity"/>
    <property type="evidence" value="ECO:0007669"/>
    <property type="project" value="UniProtKB-UniRule"/>
</dbReference>
<protein>
    <recommendedName>
        <fullName evidence="2 7">Carbonic anhydrase</fullName>
        <ecNumber evidence="2 7">4.2.1.1</ecNumber>
    </recommendedName>
</protein>
<dbReference type="SUPFAM" id="SSF51069">
    <property type="entry name" value="Carbonic anhydrase"/>
    <property type="match status" value="1"/>
</dbReference>
<evidence type="ECO:0000256" key="3">
    <source>
        <dbReference type="ARBA" id="ARBA00022723"/>
    </source>
</evidence>
<keyword evidence="10" id="KW-1185">Reference proteome</keyword>
<feature type="signal peptide" evidence="7">
    <location>
        <begin position="1"/>
        <end position="20"/>
    </location>
</feature>
<dbReference type="InterPro" id="IPR023561">
    <property type="entry name" value="Carbonic_anhydrase_a-class"/>
</dbReference>
<dbReference type="SMART" id="SM01057">
    <property type="entry name" value="Carb_anhydrase"/>
    <property type="match status" value="1"/>
</dbReference>
<dbReference type="PROSITE" id="PS51144">
    <property type="entry name" value="ALPHA_CA_2"/>
    <property type="match status" value="1"/>
</dbReference>
<evidence type="ECO:0000259" key="8">
    <source>
        <dbReference type="PROSITE" id="PS51144"/>
    </source>
</evidence>
<evidence type="ECO:0000313" key="10">
    <source>
        <dbReference type="Proteomes" id="UP000694680"/>
    </source>
</evidence>
<reference evidence="9" key="2">
    <citation type="submission" date="2025-08" db="UniProtKB">
        <authorList>
            <consortium name="Ensembl"/>
        </authorList>
    </citation>
    <scope>IDENTIFICATION</scope>
</reference>
<dbReference type="Gene3D" id="3.10.200.10">
    <property type="entry name" value="Alpha carbonic anhydrase"/>
    <property type="match status" value="1"/>
</dbReference>
<keyword evidence="5" id="KW-0325">Glycoprotein</keyword>
<dbReference type="InterPro" id="IPR036398">
    <property type="entry name" value="CA_dom_sf"/>
</dbReference>
<evidence type="ECO:0000256" key="2">
    <source>
        <dbReference type="ARBA" id="ARBA00012925"/>
    </source>
</evidence>
<sequence length="310" mass="33188">MLWFVASVLLLCVPAESANAIGWCYHIGECNDTTWPINFAPHCNGTRQSPIDINSSNVTINENLTDFTFTNYNNTGVLTKIENTGRTVKVSFASGVGISGGGLGESYDSLQFHLHWGNGTTEAGSEHTLNGVQYPMELHIVNAKSSYNGDTTLAVQDSSGLAALGFLIKVEPGTTDSPASWKDLTSYLSNITEMGQSATITHQISLDSLLAGVNRSSYYRYNGSLTTPSCQEAVVWTVFKEPIQISENLLKLFSTSVHVGNTSTPLMVNVWRAVQPVALPVQATKSGSSSIKATGLSLCLAALCLALGKR</sequence>
<evidence type="ECO:0000256" key="1">
    <source>
        <dbReference type="ARBA" id="ARBA00010718"/>
    </source>
</evidence>
<comment type="cofactor">
    <cofactor evidence="7">
        <name>Zn(2+)</name>
        <dbReference type="ChEBI" id="CHEBI:29105"/>
    </cofactor>
</comment>
<dbReference type="Pfam" id="PF00194">
    <property type="entry name" value="Carb_anhydrase"/>
    <property type="match status" value="1"/>
</dbReference>
<evidence type="ECO:0000256" key="7">
    <source>
        <dbReference type="RuleBase" id="RU367011"/>
    </source>
</evidence>
<comment type="similarity">
    <text evidence="1 7">Belongs to the alpha-carbonic anhydrase family.</text>
</comment>
<dbReference type="InterPro" id="IPR018338">
    <property type="entry name" value="Carbonic_anhydrase_a-class_CS"/>
</dbReference>
<dbReference type="EC" id="4.2.1.1" evidence="2 7"/>
<keyword evidence="6 7" id="KW-0456">Lyase</keyword>
<dbReference type="Ensembl" id="ENSGWIT00000039843.1">
    <property type="protein sequence ID" value="ENSGWIP00000036566.1"/>
    <property type="gene ID" value="ENSGWIG00000018832.1"/>
</dbReference>
<evidence type="ECO:0000256" key="4">
    <source>
        <dbReference type="ARBA" id="ARBA00022833"/>
    </source>
</evidence>
<dbReference type="InterPro" id="IPR001148">
    <property type="entry name" value="CA_dom"/>
</dbReference>
<dbReference type="PROSITE" id="PS00162">
    <property type="entry name" value="ALPHA_CA_1"/>
    <property type="match status" value="1"/>
</dbReference>
<accession>A0A8C5GWW4</accession>
<evidence type="ECO:0000256" key="6">
    <source>
        <dbReference type="ARBA" id="ARBA00023239"/>
    </source>
</evidence>
<keyword evidence="4 7" id="KW-0862">Zinc</keyword>
<comment type="function">
    <text evidence="7">Reversible hydration of carbon dioxide.</text>
</comment>
<name>A0A8C5GWW4_GOUWI</name>
<evidence type="ECO:0000313" key="9">
    <source>
        <dbReference type="Ensembl" id="ENSGWIP00000036566.1"/>
    </source>
</evidence>
<keyword evidence="3 7" id="KW-0479">Metal-binding</keyword>
<reference evidence="9" key="1">
    <citation type="submission" date="2020-06" db="EMBL/GenBank/DDBJ databases">
        <authorList>
            <consortium name="Wellcome Sanger Institute Data Sharing"/>
        </authorList>
    </citation>
    <scope>NUCLEOTIDE SEQUENCE [LARGE SCALE GENOMIC DNA]</scope>
</reference>
<dbReference type="FunFam" id="3.10.200.10:FF:000003">
    <property type="entry name" value="Carbonic anhydrase 12"/>
    <property type="match status" value="1"/>
</dbReference>
<feature type="domain" description="Alpha-carbonic anhydrase" evidence="8">
    <location>
        <begin position="21"/>
        <end position="286"/>
    </location>
</feature>
<dbReference type="AlphaFoldDB" id="A0A8C5GWW4"/>
<evidence type="ECO:0000256" key="5">
    <source>
        <dbReference type="ARBA" id="ARBA00023180"/>
    </source>
</evidence>
<dbReference type="GO" id="GO:0005886">
    <property type="term" value="C:plasma membrane"/>
    <property type="evidence" value="ECO:0007669"/>
    <property type="project" value="TreeGrafter"/>
</dbReference>
<reference evidence="9" key="3">
    <citation type="submission" date="2025-09" db="UniProtKB">
        <authorList>
            <consortium name="Ensembl"/>
        </authorList>
    </citation>
    <scope>IDENTIFICATION</scope>
</reference>
<comment type="catalytic activity">
    <reaction evidence="7">
        <text>hydrogencarbonate + H(+) = CO2 + H2O</text>
        <dbReference type="Rhea" id="RHEA:10748"/>
        <dbReference type="ChEBI" id="CHEBI:15377"/>
        <dbReference type="ChEBI" id="CHEBI:15378"/>
        <dbReference type="ChEBI" id="CHEBI:16526"/>
        <dbReference type="ChEBI" id="CHEBI:17544"/>
        <dbReference type="EC" id="4.2.1.1"/>
    </reaction>
</comment>
<feature type="chain" id="PRO_5034521385" description="Carbonic anhydrase" evidence="7">
    <location>
        <begin position="21"/>
        <end position="310"/>
    </location>
</feature>
<dbReference type="Proteomes" id="UP000694680">
    <property type="component" value="Chromosome 19"/>
</dbReference>